<keyword evidence="7" id="KW-0829">Tyrosine-protein kinase</keyword>
<keyword evidence="10" id="KW-0812">Transmembrane</keyword>
<dbReference type="GO" id="GO:0016301">
    <property type="term" value="F:kinase activity"/>
    <property type="evidence" value="ECO:0007669"/>
    <property type="project" value="UniProtKB-KW"/>
</dbReference>
<keyword evidence="10" id="KW-0472">Membrane</keyword>
<comment type="similarity">
    <text evidence="1">Belongs to the CpsD/CapB family.</text>
</comment>
<gene>
    <name evidence="12" type="primary">wzc_1</name>
    <name evidence="12" type="ORF">LEM8419_00818</name>
</gene>
<feature type="domain" description="AAA" evidence="11">
    <location>
        <begin position="599"/>
        <end position="719"/>
    </location>
</feature>
<dbReference type="InterPro" id="IPR025669">
    <property type="entry name" value="AAA_dom"/>
</dbReference>
<feature type="transmembrane region" description="Helical" evidence="10">
    <location>
        <begin position="38"/>
        <end position="56"/>
    </location>
</feature>
<dbReference type="PANTHER" id="PTHR32309">
    <property type="entry name" value="TYROSINE-PROTEIN KINASE"/>
    <property type="match status" value="1"/>
</dbReference>
<evidence type="ECO:0000313" key="12">
    <source>
        <dbReference type="EMBL" id="CAH0999518.1"/>
    </source>
</evidence>
<dbReference type="EMBL" id="CAKLPZ010000001">
    <property type="protein sequence ID" value="CAH0999518.1"/>
    <property type="molecule type" value="Genomic_DNA"/>
</dbReference>
<dbReference type="InterPro" id="IPR027417">
    <property type="entry name" value="P-loop_NTPase"/>
</dbReference>
<keyword evidence="4" id="KW-0547">Nucleotide-binding</keyword>
<accession>A0ABN8F1M9</accession>
<evidence type="ECO:0000256" key="8">
    <source>
        <dbReference type="ARBA" id="ARBA00051245"/>
    </source>
</evidence>
<dbReference type="EC" id="2.7.10.2" evidence="2"/>
<keyword evidence="6" id="KW-0067">ATP-binding</keyword>
<dbReference type="Gene3D" id="3.40.50.300">
    <property type="entry name" value="P-loop containing nucleotide triphosphate hydrolases"/>
    <property type="match status" value="1"/>
</dbReference>
<evidence type="ECO:0000256" key="1">
    <source>
        <dbReference type="ARBA" id="ARBA00007316"/>
    </source>
</evidence>
<evidence type="ECO:0000256" key="4">
    <source>
        <dbReference type="ARBA" id="ARBA00022741"/>
    </source>
</evidence>
<keyword evidence="3 12" id="KW-0808">Transferase</keyword>
<organism evidence="12 13">
    <name type="scientific">Neolewinella maritima</name>
    <dbReference type="NCBI Taxonomy" id="1383882"/>
    <lineage>
        <taxon>Bacteria</taxon>
        <taxon>Pseudomonadati</taxon>
        <taxon>Bacteroidota</taxon>
        <taxon>Saprospiria</taxon>
        <taxon>Saprospirales</taxon>
        <taxon>Lewinellaceae</taxon>
        <taxon>Neolewinella</taxon>
    </lineage>
</organism>
<dbReference type="RefSeq" id="WP_238749698.1">
    <property type="nucleotide sequence ID" value="NZ_CAKLPZ010000001.1"/>
</dbReference>
<evidence type="ECO:0000313" key="13">
    <source>
        <dbReference type="Proteomes" id="UP000837803"/>
    </source>
</evidence>
<dbReference type="InterPro" id="IPR005702">
    <property type="entry name" value="Wzc-like_C"/>
</dbReference>
<evidence type="ECO:0000256" key="7">
    <source>
        <dbReference type="ARBA" id="ARBA00023137"/>
    </source>
</evidence>
<evidence type="ECO:0000256" key="5">
    <source>
        <dbReference type="ARBA" id="ARBA00022777"/>
    </source>
</evidence>
<dbReference type="NCBIfam" id="TIGR01007">
    <property type="entry name" value="eps_fam"/>
    <property type="match status" value="1"/>
</dbReference>
<proteinExistence type="inferred from homology"/>
<comment type="caution">
    <text evidence="12">The sequence shown here is derived from an EMBL/GenBank/DDBJ whole genome shotgun (WGS) entry which is preliminary data.</text>
</comment>
<keyword evidence="13" id="KW-1185">Reference proteome</keyword>
<dbReference type="SUPFAM" id="SSF52540">
    <property type="entry name" value="P-loop containing nucleoside triphosphate hydrolases"/>
    <property type="match status" value="1"/>
</dbReference>
<name>A0ABN8F1M9_9BACT</name>
<evidence type="ECO:0000256" key="2">
    <source>
        <dbReference type="ARBA" id="ARBA00011903"/>
    </source>
</evidence>
<keyword evidence="5 12" id="KW-0418">Kinase</keyword>
<evidence type="ECO:0000256" key="9">
    <source>
        <dbReference type="SAM" id="Coils"/>
    </source>
</evidence>
<comment type="catalytic activity">
    <reaction evidence="8">
        <text>L-tyrosyl-[protein] + ATP = O-phospho-L-tyrosyl-[protein] + ADP + H(+)</text>
        <dbReference type="Rhea" id="RHEA:10596"/>
        <dbReference type="Rhea" id="RHEA-COMP:10136"/>
        <dbReference type="Rhea" id="RHEA-COMP:20101"/>
        <dbReference type="ChEBI" id="CHEBI:15378"/>
        <dbReference type="ChEBI" id="CHEBI:30616"/>
        <dbReference type="ChEBI" id="CHEBI:46858"/>
        <dbReference type="ChEBI" id="CHEBI:61978"/>
        <dbReference type="ChEBI" id="CHEBI:456216"/>
        <dbReference type="EC" id="2.7.10.2"/>
    </reaction>
</comment>
<evidence type="ECO:0000256" key="10">
    <source>
        <dbReference type="SAM" id="Phobius"/>
    </source>
</evidence>
<dbReference type="CDD" id="cd05387">
    <property type="entry name" value="BY-kinase"/>
    <property type="match status" value="1"/>
</dbReference>
<dbReference type="Proteomes" id="UP000837803">
    <property type="component" value="Unassembled WGS sequence"/>
</dbReference>
<reference evidence="12" key="1">
    <citation type="submission" date="2021-12" db="EMBL/GenBank/DDBJ databases">
        <authorList>
            <person name="Rodrigo-Torres L."/>
            <person name="Arahal R. D."/>
            <person name="Lucena T."/>
        </authorList>
    </citation>
    <scope>NUCLEOTIDE SEQUENCE</scope>
    <source>
        <strain evidence="12">CECT 8419</strain>
    </source>
</reference>
<keyword evidence="9" id="KW-0175">Coiled coil</keyword>
<evidence type="ECO:0000256" key="3">
    <source>
        <dbReference type="ARBA" id="ARBA00022679"/>
    </source>
</evidence>
<dbReference type="PANTHER" id="PTHR32309:SF13">
    <property type="entry name" value="FERRIC ENTEROBACTIN TRANSPORT PROTEIN FEPE"/>
    <property type="match status" value="1"/>
</dbReference>
<feature type="coiled-coil region" evidence="9">
    <location>
        <begin position="277"/>
        <end position="311"/>
    </location>
</feature>
<evidence type="ECO:0000256" key="6">
    <source>
        <dbReference type="ARBA" id="ARBA00022840"/>
    </source>
</evidence>
<protein>
    <recommendedName>
        <fullName evidence="2">non-specific protein-tyrosine kinase</fullName>
        <ecNumber evidence="2">2.7.10.2</ecNumber>
    </recommendedName>
</protein>
<keyword evidence="10" id="KW-1133">Transmembrane helix</keyword>
<dbReference type="InterPro" id="IPR050445">
    <property type="entry name" value="Bact_polysacc_biosynth/exp"/>
</dbReference>
<evidence type="ECO:0000259" key="11">
    <source>
        <dbReference type="Pfam" id="PF13614"/>
    </source>
</evidence>
<dbReference type="Pfam" id="PF13614">
    <property type="entry name" value="AAA_31"/>
    <property type="match status" value="1"/>
</dbReference>
<sequence>MNNHTPGSSGIFIATDRALAIAEVDYLDLLNRYVVRRWYLYLIGVATAVTAMFFYLKTKQEHYAITARIVIQEKDKTNASDDLLRRSTELFSASQNVYNEMERLTSYELMVSVVEALDLQYGYWTERGLERIPGYRNFPVQLDSFAAPNEASADLSLRLEPQGDATFRLYEEDKFIGTFPFDSVCHTELGTFRFRRNGALPGGGDTPLYVSIGDPHLVAADYLEELTAEFTGINSTTIQLSIEDAVPARGVAILTELMRTYNETKRADAEQAALQALNFIDDRLARADQELQRMETNLEAYKRDNEIAGESTSDLSLVLRNVDEFGKQKEDLTLQLSALRVLETGLAATQGAPQLIALDNSVLTVGQLPDQVQLYNQLVLERKELLITGQPDNPAVVSITQRIASLRRAIEDSVASLRKNLTERQTLTQAQYDRAIAQLRSVPSKQRQVQDRSREQKIVEELYVYLLQKKEETALTFVNNATTAQIIDPPHAGPYPVSPNKKLYYFLALLCGGAVPFLYSMTREEVLNHRVETIQDLQQLFPQYELMGTISTVRGKHRLPVAETTRSVVSDQFRSLRNNLTHRFADSKTVFLITSAGKGEGKSFITVNLALSFARAHRRVVVVDFDFYHPQVANYLEQIRTTGLSDYLSGQAGLDEIVHPADGAPGLHYLPAGMYTGEQPGDLILNEARLTALFDHLRQRYDVILLDVPPIGMLTDAVLLNRFVTGSLYVVRAGVTTKASLKQGRKIAEAGRLKDPVLVLNAADADRQGYYH</sequence>